<gene>
    <name evidence="3" type="ORF">AU381_09760</name>
</gene>
<name>A0A178XWY6_9HYPH</name>
<dbReference type="Proteomes" id="UP000094025">
    <property type="component" value="Unassembled WGS sequence"/>
</dbReference>
<dbReference type="OrthoDB" id="9801832at2"/>
<reference evidence="3 4" key="1">
    <citation type="journal article" date="2016" name="Int. J. Syst. Evol. Microbiol.">
        <title>Ensifer glycinis sp. nov., an novel rhizobial species associated with Glycine spp.</title>
        <authorList>
            <person name="Yan H."/>
            <person name="Yan J."/>
            <person name="Sui X.H."/>
            <person name="Wang E.T."/>
            <person name="Chen W.X."/>
            <person name="Zhang X.X."/>
            <person name="Chen W.F."/>
        </authorList>
    </citation>
    <scope>NUCLEOTIDE SEQUENCE [LARGE SCALE GENOMIC DNA]</scope>
    <source>
        <strain evidence="3 4">CCBAU 23380</strain>
    </source>
</reference>
<sequence length="65" mass="6909">MQRYKIEDMTCGHCASTVERAIRGVDPTAAIKVDLGTKEVSVETATNRAAIAEALDAAGYKSLPL</sequence>
<feature type="domain" description="HMA" evidence="2">
    <location>
        <begin position="1"/>
        <end position="63"/>
    </location>
</feature>
<dbReference type="EMBL" id="LPUX01000055">
    <property type="protein sequence ID" value="OAP39829.1"/>
    <property type="molecule type" value="Genomic_DNA"/>
</dbReference>
<organism evidence="3 4">
    <name type="scientific">Sinorhizobium glycinis</name>
    <dbReference type="NCBI Taxonomy" id="1472378"/>
    <lineage>
        <taxon>Bacteria</taxon>
        <taxon>Pseudomonadati</taxon>
        <taxon>Pseudomonadota</taxon>
        <taxon>Alphaproteobacteria</taxon>
        <taxon>Hyphomicrobiales</taxon>
        <taxon>Rhizobiaceae</taxon>
        <taxon>Sinorhizobium/Ensifer group</taxon>
        <taxon>Sinorhizobium</taxon>
    </lineage>
</organism>
<dbReference type="Gene3D" id="3.30.70.100">
    <property type="match status" value="1"/>
</dbReference>
<evidence type="ECO:0000313" key="4">
    <source>
        <dbReference type="Proteomes" id="UP000094025"/>
    </source>
</evidence>
<dbReference type="CDD" id="cd00371">
    <property type="entry name" value="HMA"/>
    <property type="match status" value="1"/>
</dbReference>
<dbReference type="RefSeq" id="WP_064241967.1">
    <property type="nucleotide sequence ID" value="NZ_LPUX01000055.1"/>
</dbReference>
<dbReference type="InterPro" id="IPR017969">
    <property type="entry name" value="Heavy-metal-associated_CS"/>
</dbReference>
<dbReference type="GO" id="GO:0046872">
    <property type="term" value="F:metal ion binding"/>
    <property type="evidence" value="ECO:0007669"/>
    <property type="project" value="UniProtKB-KW"/>
</dbReference>
<proteinExistence type="predicted"/>
<protein>
    <recommendedName>
        <fullName evidence="2">HMA domain-containing protein</fullName>
    </recommendedName>
</protein>
<comment type="caution">
    <text evidence="3">The sequence shown here is derived from an EMBL/GenBank/DDBJ whole genome shotgun (WGS) entry which is preliminary data.</text>
</comment>
<keyword evidence="4" id="KW-1185">Reference proteome</keyword>
<dbReference type="InterPro" id="IPR006121">
    <property type="entry name" value="HMA_dom"/>
</dbReference>
<dbReference type="SUPFAM" id="SSF55008">
    <property type="entry name" value="HMA, heavy metal-associated domain"/>
    <property type="match status" value="1"/>
</dbReference>
<dbReference type="STRING" id="1472378.AU381_09760"/>
<dbReference type="PROSITE" id="PS50846">
    <property type="entry name" value="HMA_2"/>
    <property type="match status" value="1"/>
</dbReference>
<dbReference type="InterPro" id="IPR036163">
    <property type="entry name" value="HMA_dom_sf"/>
</dbReference>
<dbReference type="Pfam" id="PF00403">
    <property type="entry name" value="HMA"/>
    <property type="match status" value="1"/>
</dbReference>
<evidence type="ECO:0000256" key="1">
    <source>
        <dbReference type="ARBA" id="ARBA00022723"/>
    </source>
</evidence>
<dbReference type="PROSITE" id="PS01047">
    <property type="entry name" value="HMA_1"/>
    <property type="match status" value="1"/>
</dbReference>
<evidence type="ECO:0000259" key="2">
    <source>
        <dbReference type="PROSITE" id="PS50846"/>
    </source>
</evidence>
<keyword evidence="1" id="KW-0479">Metal-binding</keyword>
<accession>A0A178XWY6</accession>
<evidence type="ECO:0000313" key="3">
    <source>
        <dbReference type="EMBL" id="OAP39829.1"/>
    </source>
</evidence>
<dbReference type="AlphaFoldDB" id="A0A178XWY6"/>